<evidence type="ECO:0000313" key="2">
    <source>
        <dbReference type="EMBL" id="RLK56356.1"/>
    </source>
</evidence>
<proteinExistence type="predicted"/>
<feature type="signal peptide" evidence="1">
    <location>
        <begin position="1"/>
        <end position="22"/>
    </location>
</feature>
<dbReference type="RefSeq" id="WP_259462098.1">
    <property type="nucleotide sequence ID" value="NZ_RCDC01000004.1"/>
</dbReference>
<dbReference type="EMBL" id="RCDC01000004">
    <property type="protein sequence ID" value="RLK56356.1"/>
    <property type="molecule type" value="Genomic_DNA"/>
</dbReference>
<evidence type="ECO:0000256" key="1">
    <source>
        <dbReference type="SAM" id="SignalP"/>
    </source>
</evidence>
<reference evidence="2 3" key="1">
    <citation type="submission" date="2018-10" db="EMBL/GenBank/DDBJ databases">
        <title>Comparative analysis of microorganisms from saline springs in Andes Mountain Range, Colombia.</title>
        <authorList>
            <person name="Rubin E."/>
        </authorList>
    </citation>
    <scope>NUCLEOTIDE SEQUENCE [LARGE SCALE GENOMIC DNA]</scope>
    <source>
        <strain evidence="2 3">USBA GBX 843</strain>
    </source>
</reference>
<gene>
    <name evidence="2" type="ORF">BCL79_0740</name>
</gene>
<protein>
    <submittedName>
        <fullName evidence="2">Uncharacterized protein</fullName>
    </submittedName>
</protein>
<dbReference type="Proteomes" id="UP000274786">
    <property type="component" value="Unassembled WGS sequence"/>
</dbReference>
<sequence>MKPRAASLLLIAIGLGVGTVTAANLSNGSSEVAAHPTDKRSLAQVAKQLIALGEEDQRDRTKAMTPGFDDAVLAEADRRREAAWLEITSGRLLGLSEVGEAAVSAQFLLLQHSGDRTLQADMARQMQELVNKGDFPKDAFATFVDRQLVYDGKPQRFGTQANESFELYPIEDESNVDKRRESMGLPPIAQLRKKLQQIKNAVASGKGLGE</sequence>
<evidence type="ECO:0000313" key="3">
    <source>
        <dbReference type="Proteomes" id="UP000274786"/>
    </source>
</evidence>
<dbReference type="Pfam" id="PF20329">
    <property type="entry name" value="DUF6624"/>
    <property type="match status" value="1"/>
</dbReference>
<organism evidence="2 3">
    <name type="scientific">Stenotrophomonas rhizophila</name>
    <dbReference type="NCBI Taxonomy" id="216778"/>
    <lineage>
        <taxon>Bacteria</taxon>
        <taxon>Pseudomonadati</taxon>
        <taxon>Pseudomonadota</taxon>
        <taxon>Gammaproteobacteria</taxon>
        <taxon>Lysobacterales</taxon>
        <taxon>Lysobacteraceae</taxon>
        <taxon>Stenotrophomonas</taxon>
    </lineage>
</organism>
<keyword evidence="1" id="KW-0732">Signal</keyword>
<feature type="chain" id="PRO_5019737145" evidence="1">
    <location>
        <begin position="23"/>
        <end position="210"/>
    </location>
</feature>
<comment type="caution">
    <text evidence="2">The sequence shown here is derived from an EMBL/GenBank/DDBJ whole genome shotgun (WGS) entry which is preliminary data.</text>
</comment>
<name>A0A498CEW0_9GAMM</name>
<dbReference type="InterPro" id="IPR046732">
    <property type="entry name" value="DUF6624"/>
</dbReference>
<dbReference type="AlphaFoldDB" id="A0A498CEW0"/>
<accession>A0A498CEW0</accession>